<dbReference type="Pfam" id="PF13450">
    <property type="entry name" value="NAD_binding_8"/>
    <property type="match status" value="1"/>
</dbReference>
<dbReference type="SUPFAM" id="SSF54373">
    <property type="entry name" value="FAD-linked reductases, C-terminal domain"/>
    <property type="match status" value="1"/>
</dbReference>
<dbReference type="PANTHER" id="PTHR21197:SF0">
    <property type="entry name" value="UDP-GALACTOPYRANOSE MUTASE"/>
    <property type="match status" value="1"/>
</dbReference>
<evidence type="ECO:0000313" key="8">
    <source>
        <dbReference type="Proteomes" id="UP000247823"/>
    </source>
</evidence>
<dbReference type="EMBL" id="QJQB01000070">
    <property type="protein sequence ID" value="PYA73556.1"/>
    <property type="molecule type" value="Genomic_DNA"/>
</dbReference>
<dbReference type="InterPro" id="IPR004379">
    <property type="entry name" value="UDP-GALP_mutase"/>
</dbReference>
<accession>A0ABX5NI66</accession>
<comment type="similarity">
    <text evidence="2">Belongs to the UDP-galactopyranose/dTDP-fucopyranose mutase family.</text>
</comment>
<dbReference type="Proteomes" id="UP000247823">
    <property type="component" value="Unassembled WGS sequence"/>
</dbReference>
<keyword evidence="4" id="KW-0274">FAD</keyword>
<proteinExistence type="inferred from homology"/>
<dbReference type="InterPro" id="IPR015899">
    <property type="entry name" value="UDP-GalPyranose_mutase_C"/>
</dbReference>
<dbReference type="SUPFAM" id="SSF51971">
    <property type="entry name" value="Nucleotide-binding domain"/>
    <property type="match status" value="1"/>
</dbReference>
<keyword evidence="8" id="KW-1185">Reference proteome</keyword>
<comment type="cofactor">
    <cofactor evidence="1">
        <name>FAD</name>
        <dbReference type="ChEBI" id="CHEBI:57692"/>
    </cofactor>
</comment>
<dbReference type="Pfam" id="PF03275">
    <property type="entry name" value="GLF"/>
    <property type="match status" value="1"/>
</dbReference>
<evidence type="ECO:0000256" key="2">
    <source>
        <dbReference type="ARBA" id="ARBA00009321"/>
    </source>
</evidence>
<evidence type="ECO:0000256" key="4">
    <source>
        <dbReference type="ARBA" id="ARBA00022827"/>
    </source>
</evidence>
<evidence type="ECO:0000259" key="6">
    <source>
        <dbReference type="Pfam" id="PF03275"/>
    </source>
</evidence>
<organism evidence="7 8">
    <name type="scientific">Serratia marcescens</name>
    <dbReference type="NCBI Taxonomy" id="615"/>
    <lineage>
        <taxon>Bacteria</taxon>
        <taxon>Pseudomonadati</taxon>
        <taxon>Pseudomonadota</taxon>
        <taxon>Gammaproteobacteria</taxon>
        <taxon>Enterobacterales</taxon>
        <taxon>Yersiniaceae</taxon>
        <taxon>Serratia</taxon>
    </lineage>
</organism>
<sequence>MSNNSILIVGAGLSGAVIGRLLAEEGFKVDIIDERNHIAGNCYSERDEDSNVMVHTYGPHIFHTDNEEVWNFINQHAEMMPYVNRVKATVNGQVFSLPINLHTINQFFKKTCSPNEAKELIASKGDKSIDEPKSFEEQALRFVGKELYEAFFKGYTLKQWGLHPSELPASILKRLPVRFNYDDNYFNHKFQGMPKEGYTPLVESILNHENISLTLGCRFDKKSANAYHHVFYSGPLDAYFDYQYGHLAYRTLDFEKFSCDGDYQGTAVMNYCEETVPYTRITEHKYFAPWETHEKSVCYKEYSRLCRENDLPYYPIRLVGKMTQLEQYVDLAEMEENITFVGRLGTYRYLDMDVTIAEAMNAARVFLKTIDTDKKMPAFTVIMR</sequence>
<gene>
    <name evidence="7" type="primary">glf</name>
    <name evidence="7" type="ORF">DMW51_03635</name>
</gene>
<evidence type="ECO:0000256" key="3">
    <source>
        <dbReference type="ARBA" id="ARBA00022630"/>
    </source>
</evidence>
<name>A0ABX5NI66_SERMA</name>
<reference evidence="8" key="1">
    <citation type="submission" date="2018-06" db="EMBL/GenBank/DDBJ databases">
        <title>Serratia marcescens genome sequencing and assembly.</title>
        <authorList>
            <person name="Martins R.C."/>
            <person name="Perdigao-Neto L.V."/>
            <person name="Costa S.F."/>
            <person name="Levin A.S.S."/>
        </authorList>
    </citation>
    <scope>NUCLEOTIDE SEQUENCE [LARGE SCALE GENOMIC DNA]</scope>
    <source>
        <strain evidence="8">1283</strain>
    </source>
</reference>
<evidence type="ECO:0000256" key="5">
    <source>
        <dbReference type="ARBA" id="ARBA00023235"/>
    </source>
</evidence>
<comment type="caution">
    <text evidence="7">The sequence shown here is derived from an EMBL/GenBank/DDBJ whole genome shotgun (WGS) entry which is preliminary data.</text>
</comment>
<dbReference type="Gene3D" id="3.40.50.720">
    <property type="entry name" value="NAD(P)-binding Rossmann-like Domain"/>
    <property type="match status" value="3"/>
</dbReference>
<protein>
    <submittedName>
        <fullName evidence="7">UDP-galactopyranose mutase</fullName>
    </submittedName>
</protein>
<dbReference type="NCBIfam" id="TIGR00031">
    <property type="entry name" value="UDP-GALP_mutase"/>
    <property type="match status" value="1"/>
</dbReference>
<dbReference type="RefSeq" id="WP_060442356.1">
    <property type="nucleotide sequence ID" value="NZ_FCJT01000029.1"/>
</dbReference>
<evidence type="ECO:0000256" key="1">
    <source>
        <dbReference type="ARBA" id="ARBA00001974"/>
    </source>
</evidence>
<keyword evidence="3" id="KW-0285">Flavoprotein</keyword>
<keyword evidence="5" id="KW-0413">Isomerase</keyword>
<feature type="domain" description="UDP-galactopyranose mutase C-terminal" evidence="6">
    <location>
        <begin position="150"/>
        <end position="349"/>
    </location>
</feature>
<evidence type="ECO:0000313" key="7">
    <source>
        <dbReference type="EMBL" id="PYA73556.1"/>
    </source>
</evidence>
<dbReference type="PANTHER" id="PTHR21197">
    <property type="entry name" value="UDP-GALACTOPYRANOSE MUTASE"/>
    <property type="match status" value="1"/>
</dbReference>
<reference evidence="7 8" key="2">
    <citation type="submission" date="2018-06" db="EMBL/GenBank/DDBJ databases">
        <title>Serratia marcescens genome sequencing and assembly.</title>
        <authorList>
            <person name="Martins R.C.R."/>
            <person name="Perdigao-Neto L.V."/>
            <person name="Costa S.F."/>
            <person name="Levin A.S.S."/>
        </authorList>
    </citation>
    <scope>NUCLEOTIDE SEQUENCE [LARGE SCALE GENOMIC DNA]</scope>
    <source>
        <strain evidence="7 8">1283</strain>
    </source>
</reference>